<comment type="caution">
    <text evidence="3">The sequence shown here is derived from an EMBL/GenBank/DDBJ whole genome shotgun (WGS) entry which is preliminary data.</text>
</comment>
<dbReference type="InterPro" id="IPR057260">
    <property type="entry name" value="Ribosomal_L19e_C"/>
</dbReference>
<feature type="compositionally biased region" description="Basic residues" evidence="1">
    <location>
        <begin position="52"/>
        <end position="68"/>
    </location>
</feature>
<feature type="region of interest" description="Disordered" evidence="1">
    <location>
        <begin position="45"/>
        <end position="70"/>
    </location>
</feature>
<dbReference type="InterPro" id="IPR000196">
    <property type="entry name" value="Ribosomal_eL19_dom"/>
</dbReference>
<dbReference type="EMBL" id="JADFTS010000005">
    <property type="protein sequence ID" value="KAF9604736.1"/>
    <property type="molecule type" value="Genomic_DNA"/>
</dbReference>
<dbReference type="GO" id="GO:0022625">
    <property type="term" value="C:cytosolic large ribosomal subunit"/>
    <property type="evidence" value="ECO:0007669"/>
    <property type="project" value="InterPro"/>
</dbReference>
<feature type="domain" description="Large ribosomal subunit protein eL19" evidence="2">
    <location>
        <begin position="12"/>
        <end position="84"/>
    </location>
</feature>
<keyword evidence="4" id="KW-1185">Reference proteome</keyword>
<organism evidence="3 4">
    <name type="scientific">Coptis chinensis</name>
    <dbReference type="NCBI Taxonomy" id="261450"/>
    <lineage>
        <taxon>Eukaryota</taxon>
        <taxon>Viridiplantae</taxon>
        <taxon>Streptophyta</taxon>
        <taxon>Embryophyta</taxon>
        <taxon>Tracheophyta</taxon>
        <taxon>Spermatophyta</taxon>
        <taxon>Magnoliopsida</taxon>
        <taxon>Ranunculales</taxon>
        <taxon>Ranunculaceae</taxon>
        <taxon>Coptidoideae</taxon>
        <taxon>Coptis</taxon>
    </lineage>
</organism>
<evidence type="ECO:0000313" key="3">
    <source>
        <dbReference type="EMBL" id="KAF9604736.1"/>
    </source>
</evidence>
<protein>
    <recommendedName>
        <fullName evidence="2">Large ribosomal subunit protein eL19 domain-containing protein</fullName>
    </recommendedName>
</protein>
<dbReference type="GO" id="GO:0003723">
    <property type="term" value="F:RNA binding"/>
    <property type="evidence" value="ECO:0007669"/>
    <property type="project" value="InterPro"/>
</dbReference>
<evidence type="ECO:0000259" key="2">
    <source>
        <dbReference type="SMART" id="SM01416"/>
    </source>
</evidence>
<dbReference type="GO" id="GO:0003735">
    <property type="term" value="F:structural constituent of ribosome"/>
    <property type="evidence" value="ECO:0007669"/>
    <property type="project" value="InterPro"/>
</dbReference>
<name>A0A835LZ38_9MAGN</name>
<feature type="non-terminal residue" evidence="3">
    <location>
        <position position="84"/>
    </location>
</feature>
<dbReference type="SMART" id="SM01416">
    <property type="entry name" value="Ribosomal_L19e"/>
    <property type="match status" value="1"/>
</dbReference>
<evidence type="ECO:0000256" key="1">
    <source>
        <dbReference type="SAM" id="MobiDB-lite"/>
    </source>
</evidence>
<accession>A0A835LZ38</accession>
<dbReference type="OrthoDB" id="1929861at2759"/>
<dbReference type="PANTHER" id="PTHR10722">
    <property type="entry name" value="60S RIBOSOMAL PROTEIN L19"/>
    <property type="match status" value="1"/>
</dbReference>
<dbReference type="AlphaFoldDB" id="A0A835LZ38"/>
<dbReference type="SUPFAM" id="SSF48140">
    <property type="entry name" value="Ribosomal protein L19 (L19e)"/>
    <property type="match status" value="1"/>
</dbReference>
<proteinExistence type="predicted"/>
<evidence type="ECO:0000313" key="4">
    <source>
        <dbReference type="Proteomes" id="UP000631114"/>
    </source>
</evidence>
<dbReference type="Gene3D" id="1.10.1200.240">
    <property type="match status" value="1"/>
</dbReference>
<dbReference type="InterPro" id="IPR039547">
    <property type="entry name" value="Ribosomal_eL19"/>
</dbReference>
<sequence>MLCCIVNGFDIDFSCVRSLFVLGQNIQKVVKDGFVIRKPTKIHSPSCARRMKDAKRKGRHSGYGKRKGTREARLPTKVLWMRRM</sequence>
<gene>
    <name evidence="3" type="ORF">IFM89_009532</name>
</gene>
<dbReference type="InterPro" id="IPR035970">
    <property type="entry name" value="60S_ribosomal_eL19_sf"/>
</dbReference>
<dbReference type="Proteomes" id="UP000631114">
    <property type="component" value="Unassembled WGS sequence"/>
</dbReference>
<dbReference type="GO" id="GO:0006412">
    <property type="term" value="P:translation"/>
    <property type="evidence" value="ECO:0007669"/>
    <property type="project" value="InterPro"/>
</dbReference>
<dbReference type="Pfam" id="PF25476">
    <property type="entry name" value="Ribosomal_L19e_C"/>
    <property type="match status" value="1"/>
</dbReference>
<reference evidence="3 4" key="1">
    <citation type="submission" date="2020-10" db="EMBL/GenBank/DDBJ databases">
        <title>The Coptis chinensis genome and diversification of protoberbering-type alkaloids.</title>
        <authorList>
            <person name="Wang B."/>
            <person name="Shu S."/>
            <person name="Song C."/>
            <person name="Liu Y."/>
        </authorList>
    </citation>
    <scope>NUCLEOTIDE SEQUENCE [LARGE SCALE GENOMIC DNA]</scope>
    <source>
        <strain evidence="3">HL-2020</strain>
        <tissue evidence="3">Leaf</tissue>
    </source>
</reference>